<dbReference type="PANTHER" id="PTHR16038:SF4">
    <property type="entry name" value="WD REPEAT-CONTAINING PROTEIN 74"/>
    <property type="match status" value="1"/>
</dbReference>
<dbReference type="GO" id="GO:0005730">
    <property type="term" value="C:nucleolus"/>
    <property type="evidence" value="ECO:0007669"/>
    <property type="project" value="InterPro"/>
</dbReference>
<reference evidence="1 2" key="1">
    <citation type="journal article" date="2018" name="Nat. Ecol. Evol.">
        <title>Genomic signatures of mitonuclear coevolution across populations of Tigriopus californicus.</title>
        <authorList>
            <person name="Barreto F.S."/>
            <person name="Watson E.T."/>
            <person name="Lima T.G."/>
            <person name="Willett C.S."/>
            <person name="Edmands S."/>
            <person name="Li W."/>
            <person name="Burton R.S."/>
        </authorList>
    </citation>
    <scope>NUCLEOTIDE SEQUENCE [LARGE SCALE GENOMIC DNA]</scope>
    <source>
        <strain evidence="1 2">San Diego</strain>
    </source>
</reference>
<dbReference type="InterPro" id="IPR036322">
    <property type="entry name" value="WD40_repeat_dom_sf"/>
</dbReference>
<evidence type="ECO:0008006" key="3">
    <source>
        <dbReference type="Google" id="ProtNLM"/>
    </source>
</evidence>
<name>A0A553NBV7_TIGCA</name>
<dbReference type="Proteomes" id="UP000318571">
    <property type="component" value="Chromosome 10"/>
</dbReference>
<comment type="caution">
    <text evidence="1">The sequence shown here is derived from an EMBL/GenBank/DDBJ whole genome shotgun (WGS) entry which is preliminary data.</text>
</comment>
<dbReference type="EMBL" id="VCGU01000458">
    <property type="protein sequence ID" value="TRY62934.1"/>
    <property type="molecule type" value="Genomic_DNA"/>
</dbReference>
<keyword evidence="2" id="KW-1185">Reference proteome</keyword>
<dbReference type="InterPro" id="IPR037379">
    <property type="entry name" value="WDR74/Nsa1"/>
</dbReference>
<evidence type="ECO:0000313" key="2">
    <source>
        <dbReference type="Proteomes" id="UP000318571"/>
    </source>
</evidence>
<dbReference type="SUPFAM" id="SSF50978">
    <property type="entry name" value="WD40 repeat-like"/>
    <property type="match status" value="1"/>
</dbReference>
<dbReference type="STRING" id="6832.A0A553NBV7"/>
<evidence type="ECO:0000313" key="1">
    <source>
        <dbReference type="EMBL" id="TRY62934.1"/>
    </source>
</evidence>
<dbReference type="GO" id="GO:0042273">
    <property type="term" value="P:ribosomal large subunit biogenesis"/>
    <property type="evidence" value="ECO:0007669"/>
    <property type="project" value="InterPro"/>
</dbReference>
<dbReference type="PANTHER" id="PTHR16038">
    <property type="entry name" value="NOP SEVEN ASSOCIATED PROTEIN 1"/>
    <property type="match status" value="1"/>
</dbReference>
<dbReference type="GO" id="GO:0030687">
    <property type="term" value="C:preribosome, large subunit precursor"/>
    <property type="evidence" value="ECO:0007669"/>
    <property type="project" value="TreeGrafter"/>
</dbReference>
<sequence length="312" mass="34971">MFRKFKGCVGAIRSIDCATNGYFASVGLDRFLRVYHVDRKKVKDFNAFVGCETGLLKGVSINPKCNISKNFHNLKCLNKEEEITALAFADRAHESEILLGLRNGSIRVFDTNELSIAQSLQGPTLPISPVVGVARTSDDTLVSAWQNGVVRVWKYQDELEILPIDVEIRSSAKWKSRNFASEEDEMKHLCSLKIDRHLCQMVAHPNQRHLMATGGKENDLQVWDLNRPEAPVFRARNVPLDSLQLRVPSFSLLYSNSSWVSVENSKLGPSTMASTGQASWQNPQYIHLVMSISYRVVLRAPSDRSSASMVMA</sequence>
<organism evidence="1 2">
    <name type="scientific">Tigriopus californicus</name>
    <name type="common">Marine copepod</name>
    <dbReference type="NCBI Taxonomy" id="6832"/>
    <lineage>
        <taxon>Eukaryota</taxon>
        <taxon>Metazoa</taxon>
        <taxon>Ecdysozoa</taxon>
        <taxon>Arthropoda</taxon>
        <taxon>Crustacea</taxon>
        <taxon>Multicrustacea</taxon>
        <taxon>Hexanauplia</taxon>
        <taxon>Copepoda</taxon>
        <taxon>Harpacticoida</taxon>
        <taxon>Harpacticidae</taxon>
        <taxon>Tigriopus</taxon>
    </lineage>
</organism>
<accession>A0A553NBV7</accession>
<dbReference type="InterPro" id="IPR001680">
    <property type="entry name" value="WD40_rpt"/>
</dbReference>
<dbReference type="Gene3D" id="2.130.10.10">
    <property type="entry name" value="YVTN repeat-like/Quinoprotein amine dehydrogenase"/>
    <property type="match status" value="1"/>
</dbReference>
<dbReference type="SMART" id="SM00320">
    <property type="entry name" value="WD40"/>
    <property type="match status" value="4"/>
</dbReference>
<gene>
    <name evidence="1" type="ORF">TCAL_15237</name>
</gene>
<protein>
    <recommendedName>
        <fullName evidence="3">WD repeat-containing protein 55 homolog</fullName>
    </recommendedName>
</protein>
<dbReference type="InterPro" id="IPR015943">
    <property type="entry name" value="WD40/YVTN_repeat-like_dom_sf"/>
</dbReference>
<dbReference type="AlphaFoldDB" id="A0A553NBV7"/>
<proteinExistence type="predicted"/>